<comment type="caution">
    <text evidence="1">The sequence shown here is derived from an EMBL/GenBank/DDBJ whole genome shotgun (WGS) entry which is preliminary data.</text>
</comment>
<reference evidence="1 2" key="1">
    <citation type="submission" date="2019-09" db="EMBL/GenBank/DDBJ databases">
        <title>Prevotella A2879 sp. nov., isolated from an abscess of a patient.</title>
        <authorList>
            <person name="Buhl M."/>
            <person name="Oberhettinger P."/>
        </authorList>
    </citation>
    <scope>NUCLEOTIDE SEQUENCE [LARGE SCALE GENOMIC DNA]</scope>
    <source>
        <strain evidence="1 2">A2879</strain>
    </source>
</reference>
<proteinExistence type="predicted"/>
<name>A0A7C9HPH5_9BACT</name>
<keyword evidence="2" id="KW-1185">Reference proteome</keyword>
<accession>A0A7C9HPH5</accession>
<dbReference type="EMBL" id="VVIQ01000002">
    <property type="protein sequence ID" value="MUL27207.1"/>
    <property type="molecule type" value="Genomic_DNA"/>
</dbReference>
<protein>
    <submittedName>
        <fullName evidence="1">Uncharacterized protein</fullName>
    </submittedName>
</protein>
<evidence type="ECO:0000313" key="1">
    <source>
        <dbReference type="EMBL" id="MUL27207.1"/>
    </source>
</evidence>
<evidence type="ECO:0000313" key="2">
    <source>
        <dbReference type="Proteomes" id="UP000482295"/>
    </source>
</evidence>
<gene>
    <name evidence="1" type="ORF">F0475_02475</name>
</gene>
<dbReference type="AlphaFoldDB" id="A0A7C9HPH5"/>
<dbReference type="Proteomes" id="UP000482295">
    <property type="component" value="Unassembled WGS sequence"/>
</dbReference>
<dbReference type="RefSeq" id="WP_155715242.1">
    <property type="nucleotide sequence ID" value="NZ_VVIQ01000002.1"/>
</dbReference>
<organism evidence="1 2">
    <name type="scientific">Prevotella vespertina</name>
    <dbReference type="NCBI Taxonomy" id="2608404"/>
    <lineage>
        <taxon>Bacteria</taxon>
        <taxon>Pseudomonadati</taxon>
        <taxon>Bacteroidota</taxon>
        <taxon>Bacteroidia</taxon>
        <taxon>Bacteroidales</taxon>
        <taxon>Prevotellaceae</taxon>
        <taxon>Prevotella</taxon>
    </lineage>
</organism>
<sequence length="63" mass="7627">MGIYYTKRRAELVNQASNINGKFFPRCLHARLREIARLDAYHDNRPYKEVEKEIFEQWGVKKK</sequence>